<protein>
    <submittedName>
        <fullName evidence="2">Uncharacterized protein</fullName>
    </submittedName>
</protein>
<feature type="region of interest" description="Disordered" evidence="1">
    <location>
        <begin position="141"/>
        <end position="174"/>
    </location>
</feature>
<dbReference type="EMBL" id="LFIW01001340">
    <property type="protein sequence ID" value="KZL82740.1"/>
    <property type="molecule type" value="Genomic_DNA"/>
</dbReference>
<evidence type="ECO:0000313" key="2">
    <source>
        <dbReference type="EMBL" id="KZL82740.1"/>
    </source>
</evidence>
<feature type="compositionally biased region" description="Basic and acidic residues" evidence="1">
    <location>
        <begin position="43"/>
        <end position="59"/>
    </location>
</feature>
<evidence type="ECO:0000313" key="3">
    <source>
        <dbReference type="Proteomes" id="UP000076584"/>
    </source>
</evidence>
<feature type="region of interest" description="Disordered" evidence="1">
    <location>
        <begin position="43"/>
        <end position="94"/>
    </location>
</feature>
<reference evidence="2 3" key="1">
    <citation type="submission" date="2015-06" db="EMBL/GenBank/DDBJ databases">
        <title>Survival trade-offs in plant roots during colonization by closely related pathogenic and mutualistic fungi.</title>
        <authorList>
            <person name="Hacquard S."/>
            <person name="Kracher B."/>
            <person name="Hiruma K."/>
            <person name="Weinman A."/>
            <person name="Muench P."/>
            <person name="Garrido Oter R."/>
            <person name="Ver Loren van Themaat E."/>
            <person name="Dallerey J.-F."/>
            <person name="Damm U."/>
            <person name="Henrissat B."/>
            <person name="Lespinet O."/>
            <person name="Thon M."/>
            <person name="Kemen E."/>
            <person name="McHardy A.C."/>
            <person name="Schulze-Lefert P."/>
            <person name="O'Connell R.J."/>
        </authorList>
    </citation>
    <scope>NUCLEOTIDE SEQUENCE [LARGE SCALE GENOMIC DNA]</scope>
    <source>
        <strain evidence="2 3">MAFF 238704</strain>
    </source>
</reference>
<sequence length="174" mass="19657">LQLCKDDRNLQIDKSCIQPQHTPEQRPRPRHIPDIHIMAAVPRDLRDVDGVRRESSPRPDRRRRPRLLRASATEPTITTTSNASRGAISSPQSSQRATELLNRVAIYSGHPPEYSPTSDAIPPMTSLSAEDMTVPATNLAQGHREHHPYSNGYFSFPNFDAWDGERRSDDKEDV</sequence>
<feature type="compositionally biased region" description="Polar residues" evidence="1">
    <location>
        <begin position="73"/>
        <end position="94"/>
    </location>
</feature>
<dbReference type="Proteomes" id="UP000076584">
    <property type="component" value="Unassembled WGS sequence"/>
</dbReference>
<name>A0A167CLD4_COLIC</name>
<proteinExistence type="predicted"/>
<feature type="non-terminal residue" evidence="2">
    <location>
        <position position="1"/>
    </location>
</feature>
<accession>A0A167CLD4</accession>
<evidence type="ECO:0000256" key="1">
    <source>
        <dbReference type="SAM" id="MobiDB-lite"/>
    </source>
</evidence>
<keyword evidence="3" id="KW-1185">Reference proteome</keyword>
<feature type="compositionally biased region" description="Basic and acidic residues" evidence="1">
    <location>
        <begin position="163"/>
        <end position="174"/>
    </location>
</feature>
<organism evidence="2 3">
    <name type="scientific">Colletotrichum incanum</name>
    <name type="common">Soybean anthracnose fungus</name>
    <dbReference type="NCBI Taxonomy" id="1573173"/>
    <lineage>
        <taxon>Eukaryota</taxon>
        <taxon>Fungi</taxon>
        <taxon>Dikarya</taxon>
        <taxon>Ascomycota</taxon>
        <taxon>Pezizomycotina</taxon>
        <taxon>Sordariomycetes</taxon>
        <taxon>Hypocreomycetidae</taxon>
        <taxon>Glomerellales</taxon>
        <taxon>Glomerellaceae</taxon>
        <taxon>Colletotrichum</taxon>
        <taxon>Colletotrichum spaethianum species complex</taxon>
    </lineage>
</organism>
<dbReference type="AlphaFoldDB" id="A0A167CLD4"/>
<comment type="caution">
    <text evidence="2">The sequence shown here is derived from an EMBL/GenBank/DDBJ whole genome shotgun (WGS) entry which is preliminary data.</text>
</comment>
<gene>
    <name evidence="2" type="ORF">CI238_10692</name>
</gene>